<keyword evidence="4 8" id="KW-0732">Signal</keyword>
<accession>A0AAW9WCP2</accession>
<evidence type="ECO:0000313" key="10">
    <source>
        <dbReference type="EMBL" id="MUB62991.1"/>
    </source>
</evidence>
<evidence type="ECO:0000313" key="11">
    <source>
        <dbReference type="Proteomes" id="UP000434223"/>
    </source>
</evidence>
<proteinExistence type="inferred from homology"/>
<dbReference type="PANTHER" id="PTHR34296:SF2">
    <property type="entry name" value="ABC TRANSPORTER GUANOSINE-BINDING PROTEIN NUPN"/>
    <property type="match status" value="1"/>
</dbReference>
<evidence type="ECO:0000259" key="9">
    <source>
        <dbReference type="Pfam" id="PF02608"/>
    </source>
</evidence>
<comment type="caution">
    <text evidence="10">The sequence shown here is derived from an EMBL/GenBank/DDBJ whole genome shotgun (WGS) entry which is preliminary data.</text>
</comment>
<dbReference type="CDD" id="cd19964">
    <property type="entry name" value="PBP1_BMP-like"/>
    <property type="match status" value="1"/>
</dbReference>
<name>A0AAW9WCP2_9FIRM</name>
<evidence type="ECO:0000256" key="2">
    <source>
        <dbReference type="ARBA" id="ARBA00008610"/>
    </source>
</evidence>
<feature type="domain" description="ABC transporter substrate-binding protein PnrA-like" evidence="9">
    <location>
        <begin position="62"/>
        <end position="362"/>
    </location>
</feature>
<evidence type="ECO:0000256" key="3">
    <source>
        <dbReference type="ARBA" id="ARBA00022475"/>
    </source>
</evidence>
<dbReference type="GO" id="GO:0005886">
    <property type="term" value="C:plasma membrane"/>
    <property type="evidence" value="ECO:0007669"/>
    <property type="project" value="UniProtKB-SubCell"/>
</dbReference>
<gene>
    <name evidence="10" type="ORF">GNE07_07955</name>
</gene>
<dbReference type="Pfam" id="PF02608">
    <property type="entry name" value="Bmp"/>
    <property type="match status" value="1"/>
</dbReference>
<dbReference type="PANTHER" id="PTHR34296">
    <property type="entry name" value="TRANSCRIPTIONAL ACTIVATOR PROTEIN MED"/>
    <property type="match status" value="1"/>
</dbReference>
<keyword evidence="5" id="KW-0472">Membrane</keyword>
<organism evidence="10 11">
    <name type="scientific">Hungatella hathewayi</name>
    <dbReference type="NCBI Taxonomy" id="154046"/>
    <lineage>
        <taxon>Bacteria</taxon>
        <taxon>Bacillati</taxon>
        <taxon>Bacillota</taxon>
        <taxon>Clostridia</taxon>
        <taxon>Lachnospirales</taxon>
        <taxon>Lachnospiraceae</taxon>
        <taxon>Hungatella</taxon>
    </lineage>
</organism>
<evidence type="ECO:0000256" key="4">
    <source>
        <dbReference type="ARBA" id="ARBA00022729"/>
    </source>
</evidence>
<dbReference type="Proteomes" id="UP000434223">
    <property type="component" value="Unassembled WGS sequence"/>
</dbReference>
<feature type="signal peptide" evidence="8">
    <location>
        <begin position="1"/>
        <end position="26"/>
    </location>
</feature>
<dbReference type="SUPFAM" id="SSF53822">
    <property type="entry name" value="Periplasmic binding protein-like I"/>
    <property type="match status" value="1"/>
</dbReference>
<evidence type="ECO:0000256" key="6">
    <source>
        <dbReference type="ARBA" id="ARBA00023288"/>
    </source>
</evidence>
<keyword evidence="6" id="KW-0449">Lipoprotein</keyword>
<evidence type="ECO:0000256" key="5">
    <source>
        <dbReference type="ARBA" id="ARBA00023136"/>
    </source>
</evidence>
<dbReference type="InterPro" id="IPR028082">
    <property type="entry name" value="Peripla_BP_I"/>
</dbReference>
<protein>
    <submittedName>
        <fullName evidence="10">BMP family ABC transporter substrate-binding protein</fullName>
    </submittedName>
</protein>
<dbReference type="Gene3D" id="3.40.50.2300">
    <property type="match status" value="2"/>
</dbReference>
<comment type="subcellular location">
    <subcellularLocation>
        <location evidence="1">Cell membrane</location>
        <topology evidence="1">Lipid-anchor</topology>
    </subcellularLocation>
</comment>
<feature type="compositionally biased region" description="Polar residues" evidence="7">
    <location>
        <begin position="42"/>
        <end position="51"/>
    </location>
</feature>
<comment type="similarity">
    <text evidence="2">Belongs to the BMP lipoprotein family.</text>
</comment>
<evidence type="ECO:0000256" key="1">
    <source>
        <dbReference type="ARBA" id="ARBA00004193"/>
    </source>
</evidence>
<dbReference type="PROSITE" id="PS51257">
    <property type="entry name" value="PROKAR_LIPOPROTEIN"/>
    <property type="match status" value="1"/>
</dbReference>
<reference evidence="10 11" key="1">
    <citation type="submission" date="2019-09" db="EMBL/GenBank/DDBJ databases">
        <title>Draft genome sequencing of Hungatella hathewayi 123Y-2.</title>
        <authorList>
            <person name="Lv Q."/>
            <person name="Li S."/>
        </authorList>
    </citation>
    <scope>NUCLEOTIDE SEQUENCE [LARGE SCALE GENOMIC DNA]</scope>
    <source>
        <strain evidence="10 11">123Y-2</strain>
    </source>
</reference>
<evidence type="ECO:0000256" key="7">
    <source>
        <dbReference type="SAM" id="MobiDB-lite"/>
    </source>
</evidence>
<keyword evidence="3" id="KW-1003">Cell membrane</keyword>
<sequence>MIGGKNMKKLMKVTALLMAAAMTLTACGGKTTSTETGKDTTPAKTESQAEGQTEAAKETKKMRVAYVTAGAQGDNGFTDSVVRGMNRIKDDFGAEITVIENNNDAAKYAESMEACFQWQPDVVFADAYGFEELFAQYADQYPDVTMVNLDFVIENSNKTVSSYTFISEEGAFLAGVLAAKVTTSDLPYANPEKTVGFVGGQEITVIKGFLSGFKQGVEFVDPEIKVLVSYVGDFFDPVKGKTATKQLYAQGADIVFQAAGTSGNGALEAANEEQKYVIGVDSNQNGLYPGHVVASVIKDLDGAVYDTFSKIEDGTFEKGTVYSKGAGPSGVYLAIDEYSKEILTPEMITEINAVQDDIVDGKVTVERYTE</sequence>
<dbReference type="EMBL" id="WNME01000004">
    <property type="protein sequence ID" value="MUB62991.1"/>
    <property type="molecule type" value="Genomic_DNA"/>
</dbReference>
<dbReference type="InterPro" id="IPR050957">
    <property type="entry name" value="BMP_lipoprotein"/>
</dbReference>
<evidence type="ECO:0000256" key="8">
    <source>
        <dbReference type="SAM" id="SignalP"/>
    </source>
</evidence>
<dbReference type="AlphaFoldDB" id="A0AAW9WCP2"/>
<dbReference type="InterPro" id="IPR003760">
    <property type="entry name" value="PnrA-like"/>
</dbReference>
<feature type="region of interest" description="Disordered" evidence="7">
    <location>
        <begin position="29"/>
        <end position="57"/>
    </location>
</feature>
<feature type="chain" id="PRO_5043645520" evidence="8">
    <location>
        <begin position="27"/>
        <end position="370"/>
    </location>
</feature>